<dbReference type="AlphaFoldDB" id="A0A1H0F9Y7"/>
<sequence length="77" mass="8633">MSRRFWKIVLSAVFVAAAALYAYGWFTPDTPTELARTGRCEEYRRAGERLEAGLDSETAADPGEVEMVLAECERMGR</sequence>
<keyword evidence="2" id="KW-1185">Reference proteome</keyword>
<evidence type="ECO:0000313" key="2">
    <source>
        <dbReference type="Proteomes" id="UP000198793"/>
    </source>
</evidence>
<organism evidence="1 2">
    <name type="scientific">Aureimonas jatrophae</name>
    <dbReference type="NCBI Taxonomy" id="1166073"/>
    <lineage>
        <taxon>Bacteria</taxon>
        <taxon>Pseudomonadati</taxon>
        <taxon>Pseudomonadota</taxon>
        <taxon>Alphaproteobacteria</taxon>
        <taxon>Hyphomicrobiales</taxon>
        <taxon>Aurantimonadaceae</taxon>
        <taxon>Aureimonas</taxon>
    </lineage>
</organism>
<name>A0A1H0F9Y7_9HYPH</name>
<reference evidence="1 2" key="1">
    <citation type="submission" date="2016-10" db="EMBL/GenBank/DDBJ databases">
        <authorList>
            <person name="de Groot N.N."/>
        </authorList>
    </citation>
    <scope>NUCLEOTIDE SEQUENCE [LARGE SCALE GENOMIC DNA]</scope>
    <source>
        <strain evidence="2">L7-484,KACC 16230,DSM 25025</strain>
    </source>
</reference>
<proteinExistence type="predicted"/>
<gene>
    <name evidence="1" type="ORF">SAMN05192530_102420</name>
</gene>
<accession>A0A1H0F9Y7</accession>
<evidence type="ECO:0000313" key="1">
    <source>
        <dbReference type="EMBL" id="SDN91289.1"/>
    </source>
</evidence>
<protein>
    <submittedName>
        <fullName evidence="1">Uncharacterized protein</fullName>
    </submittedName>
</protein>
<dbReference type="EMBL" id="FNIT01000002">
    <property type="protein sequence ID" value="SDN91289.1"/>
    <property type="molecule type" value="Genomic_DNA"/>
</dbReference>
<dbReference type="OrthoDB" id="7908461at2"/>
<dbReference type="Proteomes" id="UP000198793">
    <property type="component" value="Unassembled WGS sequence"/>
</dbReference>
<dbReference type="RefSeq" id="WP_090670686.1">
    <property type="nucleotide sequence ID" value="NZ_FNIT01000002.1"/>
</dbReference>